<dbReference type="GeneID" id="106810516"/>
<comment type="cofactor">
    <cofactor evidence="1">
        <name>FAD</name>
        <dbReference type="ChEBI" id="CHEBI:57692"/>
    </cofactor>
</comment>
<accession>A0ABM1EB10</accession>
<evidence type="ECO:0000313" key="9">
    <source>
        <dbReference type="Proteomes" id="UP000695022"/>
    </source>
</evidence>
<dbReference type="Proteomes" id="UP000695022">
    <property type="component" value="Unplaced"/>
</dbReference>
<dbReference type="PANTHER" id="PTHR10742">
    <property type="entry name" value="FLAVIN MONOAMINE OXIDASE"/>
    <property type="match status" value="1"/>
</dbReference>
<name>A0ABM1EB10_PRICU</name>
<evidence type="ECO:0000256" key="7">
    <source>
        <dbReference type="ARBA" id="ARBA00023002"/>
    </source>
</evidence>
<dbReference type="InterPro" id="IPR002937">
    <property type="entry name" value="Amino_oxidase"/>
</dbReference>
<evidence type="ECO:0000256" key="2">
    <source>
        <dbReference type="ARBA" id="ARBA00004496"/>
    </source>
</evidence>
<dbReference type="Gene3D" id="3.90.660.10">
    <property type="match status" value="1"/>
</dbReference>
<evidence type="ECO:0000259" key="8">
    <source>
        <dbReference type="Pfam" id="PF01593"/>
    </source>
</evidence>
<sequence>MAMTKRTVIVGAGIAGLGAAQRLLKAGVSDIIILEAGDRIGGRICSFPYGNGFIDYGAQWIHGEDGNPVYTIAKKHGLLRQPDCQDTILPEMSRHLWREEENDILLTAQGEQMPEEVVHGALQILDDIMRNMKNLTTDNHDFTSVGDYTHRHFVAKIDELDWSEIDKARYLAVYRSLRLVEMIDAGESQNMMDIAGWNQYHTCPGDIYVELANGFSSILQVILNDIPDGTIKLGTPVVKVQLTDGSTEPVTVTTANGAQFQAAHVIITSSLGSLKAASSTMFEPPLPPGKLRAIHRLGFSTMNKIHLQFQEPFWEKNVNGLQFIPEEGAETDLQDENQSMSEIWHKAITGFDVHPAKTGLLVGFLAGKAAEYMETLDDAVVVNACMAKIRQYLKNDTLPEPTKIICSTWHSAPYMMGSYSNIPVSASIDDPSTLAEPVPSEEEPRLMFAGEATHATFYSTSHGALLSGQREADRIIAFLSHQ</sequence>
<evidence type="ECO:0000313" key="11">
    <source>
        <dbReference type="RefSeq" id="XP_014669382.1"/>
    </source>
</evidence>
<evidence type="ECO:0000256" key="5">
    <source>
        <dbReference type="ARBA" id="ARBA00022630"/>
    </source>
</evidence>
<keyword evidence="7" id="KW-0560">Oxidoreductase</keyword>
<evidence type="ECO:0000256" key="1">
    <source>
        <dbReference type="ARBA" id="ARBA00001974"/>
    </source>
</evidence>
<dbReference type="SUPFAM" id="SSF51905">
    <property type="entry name" value="FAD/NAD(P)-binding domain"/>
    <property type="match status" value="1"/>
</dbReference>
<evidence type="ECO:0000256" key="3">
    <source>
        <dbReference type="ARBA" id="ARBA00005995"/>
    </source>
</evidence>
<dbReference type="PANTHER" id="PTHR10742:SF405">
    <property type="entry name" value="PEROXISOMAL N(1)-ACETYL-SPERMINE_SPERMIDINE OXIDASE"/>
    <property type="match status" value="1"/>
</dbReference>
<keyword evidence="9" id="KW-1185">Reference proteome</keyword>
<feature type="domain" description="Amine oxidase" evidence="8">
    <location>
        <begin position="14"/>
        <end position="476"/>
    </location>
</feature>
<dbReference type="Gene3D" id="3.50.50.60">
    <property type="entry name" value="FAD/NAD(P)-binding domain"/>
    <property type="match status" value="1"/>
</dbReference>
<proteinExistence type="inferred from homology"/>
<dbReference type="RefSeq" id="XP_014669382.1">
    <property type="nucleotide sequence ID" value="XM_014813896.1"/>
</dbReference>
<keyword evidence="5" id="KW-0285">Flavoprotein</keyword>
<dbReference type="InterPro" id="IPR036188">
    <property type="entry name" value="FAD/NAD-bd_sf"/>
</dbReference>
<evidence type="ECO:0000256" key="4">
    <source>
        <dbReference type="ARBA" id="ARBA00022490"/>
    </source>
</evidence>
<dbReference type="InterPro" id="IPR050281">
    <property type="entry name" value="Flavin_monoamine_oxidase"/>
</dbReference>
<gene>
    <name evidence="10 11" type="primary">LOC106810516</name>
</gene>
<comment type="similarity">
    <text evidence="3">Belongs to the flavin monoamine oxidase family.</text>
</comment>
<evidence type="ECO:0000313" key="10">
    <source>
        <dbReference type="RefSeq" id="XP_014669381.1"/>
    </source>
</evidence>
<keyword evidence="6" id="KW-0274">FAD</keyword>
<keyword evidence="4" id="KW-0963">Cytoplasm</keyword>
<comment type="subcellular location">
    <subcellularLocation>
        <location evidence="2">Cytoplasm</location>
    </subcellularLocation>
</comment>
<evidence type="ECO:0000256" key="6">
    <source>
        <dbReference type="ARBA" id="ARBA00022827"/>
    </source>
</evidence>
<dbReference type="RefSeq" id="XP_014669381.1">
    <property type="nucleotide sequence ID" value="XM_014813895.1"/>
</dbReference>
<reference evidence="10 11" key="1">
    <citation type="submission" date="2025-05" db="UniProtKB">
        <authorList>
            <consortium name="RefSeq"/>
        </authorList>
    </citation>
    <scope>IDENTIFICATION</scope>
</reference>
<dbReference type="SUPFAM" id="SSF54373">
    <property type="entry name" value="FAD-linked reductases, C-terminal domain"/>
    <property type="match status" value="1"/>
</dbReference>
<dbReference type="Pfam" id="PF01593">
    <property type="entry name" value="Amino_oxidase"/>
    <property type="match status" value="1"/>
</dbReference>
<protein>
    <submittedName>
        <fullName evidence="10 11">Peroxisomal N(1)-acetyl-spermine/spermidine oxidase-like</fullName>
    </submittedName>
</protein>
<organism evidence="9 10">
    <name type="scientific">Priapulus caudatus</name>
    <name type="common">Priapulid worm</name>
    <dbReference type="NCBI Taxonomy" id="37621"/>
    <lineage>
        <taxon>Eukaryota</taxon>
        <taxon>Metazoa</taxon>
        <taxon>Ecdysozoa</taxon>
        <taxon>Scalidophora</taxon>
        <taxon>Priapulida</taxon>
        <taxon>Priapulimorpha</taxon>
        <taxon>Priapulimorphida</taxon>
        <taxon>Priapulidae</taxon>
        <taxon>Priapulus</taxon>
    </lineage>
</organism>